<dbReference type="InterPro" id="IPR000337">
    <property type="entry name" value="GPCR_3"/>
</dbReference>
<keyword evidence="3 11" id="KW-0812">Transmembrane</keyword>
<evidence type="ECO:0000256" key="1">
    <source>
        <dbReference type="ARBA" id="ARBA00004651"/>
    </source>
</evidence>
<dbReference type="FunFam" id="2.10.50.30:FF:000004">
    <property type="entry name" value="Taste receptor type 1 member 3-like protein"/>
    <property type="match status" value="1"/>
</dbReference>
<name>A0AAD9R0I5_ACRCE</name>
<dbReference type="Pfam" id="PF01094">
    <property type="entry name" value="ANF_receptor"/>
    <property type="match status" value="1"/>
</dbReference>
<feature type="transmembrane region" description="Helical" evidence="11">
    <location>
        <begin position="653"/>
        <end position="671"/>
    </location>
</feature>
<feature type="transmembrane region" description="Helical" evidence="11">
    <location>
        <begin position="584"/>
        <end position="611"/>
    </location>
</feature>
<keyword evidence="14" id="KW-1185">Reference proteome</keyword>
<dbReference type="Pfam" id="PF00003">
    <property type="entry name" value="7tm_3"/>
    <property type="match status" value="1"/>
</dbReference>
<dbReference type="Pfam" id="PF07562">
    <property type="entry name" value="NCD3G"/>
    <property type="match status" value="1"/>
</dbReference>
<evidence type="ECO:0000313" key="13">
    <source>
        <dbReference type="EMBL" id="KAK2570653.1"/>
    </source>
</evidence>
<keyword evidence="9" id="KW-0325">Glycoprotein</keyword>
<sequence>MEYLQVLRNFAYLLIQLMCLLHPFCRFVNNFQTHKIANLTCSHQDLYIKGSVIFAGLFPIHHTRHNKTSLEYSKGKFSIEGFEEAMAMIYALGRINNDSNILPGITIGTEIMDTSSSVDVAIRKCLNLSFVKENMGTSTCQQKRLTEKDPRTVVIIGSGSTDVAMAVTDLAGLFHVPVIGYASSSRLLSNRARFRYFLRTVSSDTLMARAVIDVLRALQWNFIHAMYSDTDYGRSAIETFEHVLAESTSWKICIAVRKAVTEHTSQREMNEFIAEIQAAHNLKAKVVLLFTTLKDTERILKHFEHLKKKDYVFISTDHYFGSTSKFRSSPEMLRRIVGVIPKQSLSNHSFLNYMELFKKDFFNCPWISESIRQPDFSQSSTYTPYVIDAVKAAALGLHQLLNCSKRKRCQFSEEDFPALNRNDGFLKSIQNVQFKGESRDQVSFDSNGNGVGAYDITVVNTDTKRWIPIGNWVSNSSNVHDIPGNASFLDINLTKLEMFWKKVFNSSHELTSVCGKKCPPGHFMNLEERYPSCCWKCVPCSTNEISNYPVNTSCQSCSALYRPNENRSDCLPMIPTSVKPSDPAGIAICVVSIMGIISVFVIVIVLVVYRYGNTHIIQASNGTLSYVILFGIFLGYATAPLALLERTATSCSILFFTFSISLCIIVAALFIKTNRIYRVFSKSTTKKGTAHSSSFFLCTYSPY</sequence>
<keyword evidence="6" id="KW-0297">G-protein coupled receptor</keyword>
<dbReference type="InterPro" id="IPR028082">
    <property type="entry name" value="Peripla_BP_I"/>
</dbReference>
<evidence type="ECO:0000256" key="10">
    <source>
        <dbReference type="ARBA" id="ARBA00023224"/>
    </source>
</evidence>
<evidence type="ECO:0000259" key="12">
    <source>
        <dbReference type="PROSITE" id="PS50259"/>
    </source>
</evidence>
<protein>
    <submittedName>
        <fullName evidence="13">Metabotropic glutamate receptor 4</fullName>
    </submittedName>
</protein>
<keyword evidence="8 13" id="KW-0675">Receptor</keyword>
<evidence type="ECO:0000256" key="2">
    <source>
        <dbReference type="ARBA" id="ARBA00022475"/>
    </source>
</evidence>
<feature type="domain" description="G-protein coupled receptors family 3 profile" evidence="12">
    <location>
        <begin position="586"/>
        <end position="681"/>
    </location>
</feature>
<evidence type="ECO:0000256" key="3">
    <source>
        <dbReference type="ARBA" id="ARBA00022692"/>
    </source>
</evidence>
<keyword evidence="5 11" id="KW-1133">Transmembrane helix</keyword>
<accession>A0AAD9R0I5</accession>
<dbReference type="PANTHER" id="PTHR24060">
    <property type="entry name" value="METABOTROPIC GLUTAMATE RECEPTOR"/>
    <property type="match status" value="1"/>
</dbReference>
<dbReference type="AlphaFoldDB" id="A0AAD9R0I5"/>
<keyword evidence="4" id="KW-0732">Signal</keyword>
<keyword evidence="7 11" id="KW-0472">Membrane</keyword>
<comment type="caution">
    <text evidence="13">The sequence shown here is derived from an EMBL/GenBank/DDBJ whole genome shotgun (WGS) entry which is preliminary data.</text>
</comment>
<reference evidence="13" key="1">
    <citation type="journal article" date="2023" name="G3 (Bethesda)">
        <title>Whole genome assembly and annotation of the endangered Caribbean coral Acropora cervicornis.</title>
        <authorList>
            <person name="Selwyn J.D."/>
            <person name="Vollmer S.V."/>
        </authorList>
    </citation>
    <scope>NUCLEOTIDE SEQUENCE</scope>
    <source>
        <strain evidence="13">K2</strain>
    </source>
</reference>
<dbReference type="InterPro" id="IPR001828">
    <property type="entry name" value="ANF_lig-bd_rcpt"/>
</dbReference>
<dbReference type="GO" id="GO:0004930">
    <property type="term" value="F:G protein-coupled receptor activity"/>
    <property type="evidence" value="ECO:0007669"/>
    <property type="project" value="UniProtKB-KW"/>
</dbReference>
<evidence type="ECO:0000256" key="5">
    <source>
        <dbReference type="ARBA" id="ARBA00022989"/>
    </source>
</evidence>
<dbReference type="InterPro" id="IPR050726">
    <property type="entry name" value="mGluR"/>
</dbReference>
<dbReference type="Gene3D" id="2.10.50.30">
    <property type="entry name" value="GPCR, family 3, nine cysteines domain"/>
    <property type="match status" value="1"/>
</dbReference>
<dbReference type="EMBL" id="JARQWQ010000007">
    <property type="protein sequence ID" value="KAK2570653.1"/>
    <property type="molecule type" value="Genomic_DNA"/>
</dbReference>
<dbReference type="SUPFAM" id="SSF53822">
    <property type="entry name" value="Periplasmic binding protein-like I"/>
    <property type="match status" value="1"/>
</dbReference>
<comment type="subcellular location">
    <subcellularLocation>
        <location evidence="1">Cell membrane</location>
        <topology evidence="1">Multi-pass membrane protein</topology>
    </subcellularLocation>
</comment>
<evidence type="ECO:0000256" key="4">
    <source>
        <dbReference type="ARBA" id="ARBA00022729"/>
    </source>
</evidence>
<keyword evidence="10" id="KW-0807">Transducer</keyword>
<dbReference type="InterPro" id="IPR038550">
    <property type="entry name" value="GPCR_3_9-Cys_sf"/>
</dbReference>
<dbReference type="InterPro" id="IPR017978">
    <property type="entry name" value="GPCR_3_C"/>
</dbReference>
<evidence type="ECO:0000256" key="9">
    <source>
        <dbReference type="ARBA" id="ARBA00023180"/>
    </source>
</evidence>
<evidence type="ECO:0000256" key="6">
    <source>
        <dbReference type="ARBA" id="ARBA00023040"/>
    </source>
</evidence>
<dbReference type="Gene3D" id="3.40.50.2300">
    <property type="match status" value="2"/>
</dbReference>
<keyword evidence="2" id="KW-1003">Cell membrane</keyword>
<dbReference type="PRINTS" id="PR00248">
    <property type="entry name" value="GPCRMGR"/>
</dbReference>
<evidence type="ECO:0000256" key="11">
    <source>
        <dbReference type="SAM" id="Phobius"/>
    </source>
</evidence>
<evidence type="ECO:0000256" key="8">
    <source>
        <dbReference type="ARBA" id="ARBA00023170"/>
    </source>
</evidence>
<organism evidence="13 14">
    <name type="scientific">Acropora cervicornis</name>
    <name type="common">Staghorn coral</name>
    <dbReference type="NCBI Taxonomy" id="6130"/>
    <lineage>
        <taxon>Eukaryota</taxon>
        <taxon>Metazoa</taxon>
        <taxon>Cnidaria</taxon>
        <taxon>Anthozoa</taxon>
        <taxon>Hexacorallia</taxon>
        <taxon>Scleractinia</taxon>
        <taxon>Astrocoeniina</taxon>
        <taxon>Acroporidae</taxon>
        <taxon>Acropora</taxon>
    </lineage>
</organism>
<gene>
    <name evidence="13" type="ORF">P5673_004339</name>
</gene>
<proteinExistence type="predicted"/>
<evidence type="ECO:0000256" key="7">
    <source>
        <dbReference type="ARBA" id="ARBA00023136"/>
    </source>
</evidence>
<dbReference type="Proteomes" id="UP001249851">
    <property type="component" value="Unassembled WGS sequence"/>
</dbReference>
<reference evidence="13" key="2">
    <citation type="journal article" date="2023" name="Science">
        <title>Genomic signatures of disease resistance in endangered staghorn corals.</title>
        <authorList>
            <person name="Vollmer S.V."/>
            <person name="Selwyn J.D."/>
            <person name="Despard B.A."/>
            <person name="Roesel C.L."/>
        </authorList>
    </citation>
    <scope>NUCLEOTIDE SEQUENCE</scope>
    <source>
        <strain evidence="13">K2</strain>
    </source>
</reference>
<dbReference type="CDD" id="cd06350">
    <property type="entry name" value="PBP1_GPCR_family_C-like"/>
    <property type="match status" value="1"/>
</dbReference>
<feature type="transmembrane region" description="Helical" evidence="11">
    <location>
        <begin position="623"/>
        <end position="641"/>
    </location>
</feature>
<dbReference type="InterPro" id="IPR011500">
    <property type="entry name" value="GPCR_3_9-Cys_dom"/>
</dbReference>
<evidence type="ECO:0000313" key="14">
    <source>
        <dbReference type="Proteomes" id="UP001249851"/>
    </source>
</evidence>
<dbReference type="PROSITE" id="PS50259">
    <property type="entry name" value="G_PROTEIN_RECEP_F3_4"/>
    <property type="match status" value="1"/>
</dbReference>
<dbReference type="GO" id="GO:0005886">
    <property type="term" value="C:plasma membrane"/>
    <property type="evidence" value="ECO:0007669"/>
    <property type="project" value="UniProtKB-SubCell"/>
</dbReference>